<feature type="coiled-coil region" evidence="21">
    <location>
        <begin position="1197"/>
        <end position="1231"/>
    </location>
</feature>
<dbReference type="InterPro" id="IPR043155">
    <property type="entry name" value="VPS33_dom3b"/>
</dbReference>
<dbReference type="GO" id="GO:0035371">
    <property type="term" value="C:microtubule plus-end"/>
    <property type="evidence" value="ECO:0007669"/>
    <property type="project" value="TreeGrafter"/>
</dbReference>
<dbReference type="InterPro" id="IPR036859">
    <property type="entry name" value="CAP-Gly_dom_sf"/>
</dbReference>
<dbReference type="FunFam" id="2.30.30.190:FF:000002">
    <property type="entry name" value="CAP-Gly domain containing linker protein 1"/>
    <property type="match status" value="1"/>
</dbReference>
<evidence type="ECO:0000256" key="7">
    <source>
        <dbReference type="ARBA" id="ARBA00009884"/>
    </source>
</evidence>
<dbReference type="GO" id="GO:0005776">
    <property type="term" value="C:autophagosome"/>
    <property type="evidence" value="ECO:0007669"/>
    <property type="project" value="UniProtKB-SubCell"/>
</dbReference>
<comment type="function">
    <text evidence="20">Plays a role in vesicle-mediated protein trafficking to lysosomal compartments including the endocytic membrane transport and autophagic pathways. Believed to act as a core component of the putative HOPS and CORVET endosomal tethering complexes which are proposed to be involved in the Rab5-to-Rab7 endosome conversion probably implicating MON1A/B, and via binding SNAREs and SNARE complexes to mediate tethering and docking events during SNARE-mediated membrane fusion. The HOPS complex is proposed to be recruited to Rab7 on the late endosomal membrane and to regulate late endocytic, phagocytic and autophagic traffic towards lysosomes. The CORVET complex is proposed to function as a Rab5 effector to mediate early endosome fusion probably in specific endosome subpopulations. Required for fusion of endosomes and autophagosomes with lysosomes; the function is dependent on its association with VPS16 but not VIPAS39. The function in autophagosome-lysosome fusion implicates STX17 but not UVRAG.</text>
</comment>
<dbReference type="GO" id="GO:0005765">
    <property type="term" value="C:lysosomal membrane"/>
    <property type="evidence" value="ECO:0007669"/>
    <property type="project" value="UniProtKB-SubCell"/>
</dbReference>
<evidence type="ECO:0000256" key="8">
    <source>
        <dbReference type="ARBA" id="ARBA00022448"/>
    </source>
</evidence>
<dbReference type="Pfam" id="PF01302">
    <property type="entry name" value="CAP_GLY"/>
    <property type="match status" value="2"/>
</dbReference>
<dbReference type="Gene3D" id="3.40.50.1910">
    <property type="match status" value="2"/>
</dbReference>
<feature type="compositionally biased region" description="Polar residues" evidence="22">
    <location>
        <begin position="2125"/>
        <end position="2135"/>
    </location>
</feature>
<evidence type="ECO:0000256" key="13">
    <source>
        <dbReference type="ARBA" id="ARBA00022927"/>
    </source>
</evidence>
<dbReference type="InterPro" id="IPR027482">
    <property type="entry name" value="Sec1-like_dom2"/>
</dbReference>
<comment type="caution">
    <text evidence="24">The sequence shown here is derived from an EMBL/GenBank/DDBJ whole genome shotgun (WGS) entry which is preliminary data.</text>
</comment>
<keyword evidence="10" id="KW-0493">Microtubule</keyword>
<evidence type="ECO:0000256" key="10">
    <source>
        <dbReference type="ARBA" id="ARBA00022701"/>
    </source>
</evidence>
<keyword evidence="8" id="KW-0813">Transport</keyword>
<dbReference type="SUPFAM" id="SSF56815">
    <property type="entry name" value="Sec1/munc18-like (SM) proteins"/>
    <property type="match status" value="1"/>
</dbReference>
<feature type="domain" description="CAP-Gly" evidence="23">
    <location>
        <begin position="244"/>
        <end position="286"/>
    </location>
</feature>
<dbReference type="GO" id="GO:0031116">
    <property type="term" value="P:positive regulation of microtubule polymerization"/>
    <property type="evidence" value="ECO:0007669"/>
    <property type="project" value="TreeGrafter"/>
</dbReference>
<keyword evidence="16" id="KW-0206">Cytoskeleton</keyword>
<feature type="coiled-coil region" evidence="21">
    <location>
        <begin position="1796"/>
        <end position="1872"/>
    </location>
</feature>
<dbReference type="GO" id="GO:0051010">
    <property type="term" value="F:microtubule plus-end binding"/>
    <property type="evidence" value="ECO:0007669"/>
    <property type="project" value="TreeGrafter"/>
</dbReference>
<feature type="coiled-coil region" evidence="21">
    <location>
        <begin position="1568"/>
        <end position="1665"/>
    </location>
</feature>
<evidence type="ECO:0000256" key="5">
    <source>
        <dbReference type="ARBA" id="ARBA00004492"/>
    </source>
</evidence>
<dbReference type="Gene3D" id="3.40.50.2060">
    <property type="match status" value="1"/>
</dbReference>
<evidence type="ECO:0000313" key="25">
    <source>
        <dbReference type="Proteomes" id="UP000700334"/>
    </source>
</evidence>
<dbReference type="FunFam" id="2.30.30.190:FF:000001">
    <property type="entry name" value="Putative CAP-Gly domain-containing linker protein 1"/>
    <property type="match status" value="1"/>
</dbReference>
<evidence type="ECO:0000256" key="16">
    <source>
        <dbReference type="ARBA" id="ARBA00023212"/>
    </source>
</evidence>
<dbReference type="FunFam" id="3.40.50.2060:FF:000004">
    <property type="entry name" value="vacuolar protein sorting-associated protein 33A isoform X2"/>
    <property type="match status" value="1"/>
</dbReference>
<dbReference type="FunFam" id="1.25.40.850:FF:000002">
    <property type="entry name" value="Vacuolar protein sorting-associated protein 33A"/>
    <property type="match status" value="1"/>
</dbReference>
<dbReference type="GO" id="GO:0030136">
    <property type="term" value="C:clathrin-coated vesicle"/>
    <property type="evidence" value="ECO:0007669"/>
    <property type="project" value="UniProtKB-SubCell"/>
</dbReference>
<evidence type="ECO:0000256" key="19">
    <source>
        <dbReference type="ARBA" id="ARBA00039493"/>
    </source>
</evidence>
<dbReference type="InterPro" id="IPR001619">
    <property type="entry name" value="Sec1-like"/>
</dbReference>
<dbReference type="PANTHER" id="PTHR18916">
    <property type="entry name" value="DYNACTIN 1-RELATED MICROTUBULE-BINDING"/>
    <property type="match status" value="1"/>
</dbReference>
<dbReference type="GO" id="GO:0005769">
    <property type="term" value="C:early endosome"/>
    <property type="evidence" value="ECO:0007669"/>
    <property type="project" value="UniProtKB-SubCell"/>
</dbReference>
<feature type="region of interest" description="Disordered" evidence="22">
    <location>
        <begin position="2219"/>
        <end position="2240"/>
    </location>
</feature>
<evidence type="ECO:0000256" key="4">
    <source>
        <dbReference type="ARBA" id="ARBA00004419"/>
    </source>
</evidence>
<dbReference type="InterPro" id="IPR043154">
    <property type="entry name" value="Sec-1-like_dom1"/>
</dbReference>
<proteinExistence type="inferred from homology"/>
<keyword evidence="25" id="KW-1185">Reference proteome</keyword>
<evidence type="ECO:0000256" key="22">
    <source>
        <dbReference type="SAM" id="MobiDB-lite"/>
    </source>
</evidence>
<dbReference type="SMART" id="SM01052">
    <property type="entry name" value="CAP_GLY"/>
    <property type="match status" value="2"/>
</dbReference>
<dbReference type="GO" id="GO:0031902">
    <property type="term" value="C:late endosome membrane"/>
    <property type="evidence" value="ECO:0007669"/>
    <property type="project" value="UniProtKB-SubCell"/>
</dbReference>
<accession>A0A8J6DQT4</accession>
<evidence type="ECO:0000256" key="18">
    <source>
        <dbReference type="ARBA" id="ARBA00023329"/>
    </source>
</evidence>
<dbReference type="InterPro" id="IPR036045">
    <property type="entry name" value="Sec1-like_sf"/>
</dbReference>
<keyword evidence="13" id="KW-0653">Protein transport</keyword>
<feature type="coiled-coil region" evidence="21">
    <location>
        <begin position="415"/>
        <end position="463"/>
    </location>
</feature>
<feature type="region of interest" description="Disordered" evidence="22">
    <location>
        <begin position="882"/>
        <end position="901"/>
    </location>
</feature>
<reference evidence="24" key="1">
    <citation type="journal article" date="2021" name="Evol. Appl.">
        <title>The genome of the Pyrenean desman and the effects of bottlenecks and inbreeding on the genomic landscape of an endangered species.</title>
        <authorList>
            <person name="Escoda L."/>
            <person name="Castresana J."/>
        </authorList>
    </citation>
    <scope>NUCLEOTIDE SEQUENCE</scope>
    <source>
        <strain evidence="24">IBE-C5619</strain>
    </source>
</reference>
<dbReference type="GO" id="GO:0015031">
    <property type="term" value="P:protein transport"/>
    <property type="evidence" value="ECO:0007669"/>
    <property type="project" value="UniProtKB-KW"/>
</dbReference>
<comment type="subcellular location">
    <subcellularLocation>
        <location evidence="2">Cytoplasm</location>
        <location evidence="2">Cytoskeleton</location>
    </subcellularLocation>
    <subcellularLocation>
        <location evidence="4">Cytoplasmic vesicle</location>
        <location evidence="4">Autophagosome</location>
    </subcellularLocation>
    <subcellularLocation>
        <location evidence="1">Cytoplasmic vesicle</location>
        <location evidence="1">Clathrin-coated vesicle</location>
    </subcellularLocation>
    <subcellularLocation>
        <location evidence="3">Early endosome</location>
    </subcellularLocation>
    <subcellularLocation>
        <location evidence="5">Late endosome membrane</location>
        <topology evidence="5">Peripheral membrane protein</topology>
        <orientation evidence="5">Cytoplasmic side</orientation>
    </subcellularLocation>
    <subcellularLocation>
        <location evidence="6">Lysosome membrane</location>
        <topology evidence="6">Peripheral membrane protein</topology>
        <orientation evidence="6">Cytoplasmic side</orientation>
    </subcellularLocation>
</comment>
<feature type="compositionally biased region" description="Low complexity" evidence="22">
    <location>
        <begin position="140"/>
        <end position="159"/>
    </location>
</feature>
<dbReference type="GO" id="GO:0005938">
    <property type="term" value="C:cell cortex"/>
    <property type="evidence" value="ECO:0007669"/>
    <property type="project" value="TreeGrafter"/>
</dbReference>
<feature type="region of interest" description="Disordered" evidence="22">
    <location>
        <begin position="2125"/>
        <end position="2145"/>
    </location>
</feature>
<dbReference type="InterPro" id="IPR000938">
    <property type="entry name" value="CAP-Gly_domain"/>
</dbReference>
<protein>
    <recommendedName>
        <fullName evidence="19">Vacuolar protein sorting-associated protein 33A</fullName>
    </recommendedName>
</protein>
<keyword evidence="12" id="KW-0967">Endosome</keyword>
<feature type="coiled-coil region" evidence="21">
    <location>
        <begin position="362"/>
        <end position="389"/>
    </location>
</feature>
<dbReference type="SUPFAM" id="SSF74924">
    <property type="entry name" value="Cap-Gly domain"/>
    <property type="match status" value="2"/>
</dbReference>
<evidence type="ECO:0000259" key="23">
    <source>
        <dbReference type="PROSITE" id="PS50245"/>
    </source>
</evidence>
<dbReference type="PANTHER" id="PTHR18916:SF44">
    <property type="entry name" value="CAP-GLY DOMAIN-CONTAINING LINKER PROTEIN 1"/>
    <property type="match status" value="1"/>
</dbReference>
<evidence type="ECO:0000256" key="12">
    <source>
        <dbReference type="ARBA" id="ARBA00022753"/>
    </source>
</evidence>
<organism evidence="24 25">
    <name type="scientific">Galemys pyrenaicus</name>
    <name type="common">Iberian desman</name>
    <name type="synonym">Pyrenean desman</name>
    <dbReference type="NCBI Taxonomy" id="202257"/>
    <lineage>
        <taxon>Eukaryota</taxon>
        <taxon>Metazoa</taxon>
        <taxon>Chordata</taxon>
        <taxon>Craniata</taxon>
        <taxon>Vertebrata</taxon>
        <taxon>Euteleostomi</taxon>
        <taxon>Mammalia</taxon>
        <taxon>Eutheria</taxon>
        <taxon>Laurasiatheria</taxon>
        <taxon>Eulipotyphla</taxon>
        <taxon>Talpidae</taxon>
        <taxon>Galemys</taxon>
    </lineage>
</organism>
<feature type="region of interest" description="Disordered" evidence="22">
    <location>
        <begin position="318"/>
        <end position="347"/>
    </location>
</feature>
<feature type="compositionally biased region" description="Low complexity" evidence="22">
    <location>
        <begin position="318"/>
        <end position="344"/>
    </location>
</feature>
<feature type="region of interest" description="Disordered" evidence="22">
    <location>
        <begin position="1"/>
        <end position="47"/>
    </location>
</feature>
<dbReference type="Pfam" id="PF00995">
    <property type="entry name" value="Sec1"/>
    <property type="match status" value="1"/>
</dbReference>
<keyword evidence="11" id="KW-0677">Repeat</keyword>
<evidence type="ECO:0000256" key="15">
    <source>
        <dbReference type="ARBA" id="ARBA00023136"/>
    </source>
</evidence>
<dbReference type="Gene3D" id="2.30.30.190">
    <property type="entry name" value="CAP Gly-rich-like domain"/>
    <property type="match status" value="2"/>
</dbReference>
<keyword evidence="14 21" id="KW-0175">Coiled coil</keyword>
<name>A0A8J6DQT4_GALPY</name>
<evidence type="ECO:0000256" key="2">
    <source>
        <dbReference type="ARBA" id="ARBA00004245"/>
    </source>
</evidence>
<keyword evidence="15" id="KW-0472">Membrane</keyword>
<sequence>MSMLKPSGLKAPTKILKPGGTALKTPTAAPVEKPAAADRAAPGPPAAEAQEEFVDDFRVGERVWVNGNKPGFIQFLGETQFAPGQWAGIVLDEPIGKNDGSVAGVRYFQCEPLKGIFTRPSKLARKAQAEDEANGLAARGASPLPAPGATPAGAPHRPAQTPAKEPAAATPISNLTKTASESISNLSEAGSVKKGERELKIGDRVLVSQLAAAGWVGRGAVLPSPLTLSFQVGGTKAGVVRFLGETDFAKGEWCGVELDEPLGKNDGAVAGTRYFQCQPKYGLFAPVHKVTKIGFPSTTPAKAKATAVRRVLATTPAGLKRSPSASSLSSMSSVASSVSSKPSRTGLLTETSSRYARKISGTTALQEALKEKQQHIEQLLAERDLERAEVAKATSHVGEIEQELALARDGHDQHVLELEAKMDQLRTMVEAADREKVELLNQLEEEKRKVEDLQFRVEEESITKGDLEQKSQISEDPENTQTKLEHARIKELEQSLLFEKTKADKLQRELEDTRVMVFTISRPVFASGGPAGPRLPPPAGPSLPCGSLDSGLSPAGLVHAGARPAAGVVSSVRKVATVSEKSRIMELEKDLALRAQEVAELRRRLEPSRPAGDVDASLALLQELSALREKLEASRAEHQREVAALREHFGTREEAHQKDVQALQATGERLSKENESLRSKLGHADKENSDVIALWKSKLETAIASHQQAMEELKVSFSKGVGADAAEFAELKTQMETLRLDYQREVEGLQRQQDAQRAAHADELQALRAELTKAVREKEESLEAVQARLDSAEDQHLVEMEDALNKLQEAETKVKELEPLQAQCGEQTELLGRLTAQLRAAEEQRSALDALQKAADEGKSEMEALRRQLEAAARQIEELEAARRAESDKASSASTELQGRERALGGLQDSLREASQVKAALEEELRVLNEKFASASDEAVAAQRSMQETVTKLQQKEEQFKALSSELENLRGKLTDVEAKLRERDEREEQLSRAKEKLENDIADIMKMSGDNSSQLTRMNDELRLRERCVEELQLKLTKAAENASVLQRSISEVTLRAEQSQQAAAAKHEEEKQALQKRLADLEKEVQVSHSQCQELRARYEAAASEAKATHDEALQGLQTTLLDAEARLKAAQEENGGLRQEMAELQKQADKAKVGAPGPGCGRLQGPAQWPAQRFPSESRSGLQSRIATSLTYLLTSAKKELELMAEELRGLKAEKQLLAQEGNALKLEKGSLLSKLLEVEATVAVLRDDQQKLWSANEALSLEKQRALEEQRERLSREVLAAESRKAQEEKGRLEDRVTKLEEDKLALAAEKDALAAKLQRSCEELAQDQRTLAQEVEDLMAEKQSALESRSALDHRCAALQGERDGLAQSNRDLRAELEALAGERDKLHAGLEAALRAKQLLSAEAAGLRAQLDGSSRALRKAELEALQLQATNSSLTQALGEMKAGREVSDTECLQLLAEKEELLRETRLVAEKLSRRSEEAARLEASLNEKITRLASEKELLCQKMARLRRQHESLLKEKSLLELHHGDLLGERASSIKAVGDLRRKYDLESANRRVIVHEKMKLLGDLDALKKELQERKRENRELAAGKSELSLLLKEAQGARKALEKEHSDALQAQETLQAELKTCCSEKSVLLRDGLALQEERQRLREEAQAAQQSWALEKEAWVKEKEACASESSKLRGRVTLLEQEVEELRLCSKELQSENLALLQEKTNAEQRVVEIIQEKELLSAETAQLAANVETLKSDFAVLSKSKLELQDLHSCLTKILDELRLNHEVALADHAKVVQDNKSLLAENREVALKRDELLREKEKLAESYFVLQKEISQLAKTNSHISSNLLEAQNENRVLRKDRSKLALKIRELEALRSLTTSPAVPCGVGWWPGPAAWRACTPAHGAPLSVQTAQTADDALQIMEQMTKEKTETLASLEDSKQTNEKLQNELDTLKEDNLKNVEELNKSKELLIVENQKMEEFRKEIEALKQAAAHKSQQLSALQEENVKLAEELGRSRDAVSSHQKLEEERSVLNNQLLEMKKRESELIKDADEEKASLQKSISITSALLTEKDAELEKLRTEVSVLRGENASAKSLHSVVQSLESDKVQLELKVKNLELQLKENKRQLNSCSGNTDAQTEEDERAQESQIDFLNSVIVDLQRKNQDLKMKVEMMSEAALNGNGDDLNSYDSDDQEKRLAKKKPRLFCDICDCFDMHDTEDCPTQTQVSEDPPHSTHHGSRSEERPYCHICEGRRGKMAAHLSYGRVNLNVLREAVRRELREFLDKCAGSKAIVWDEYLTGPFGLVAQYSLLKEHEVEKMFTLKGSRLPAADVKNIIFFVRPRLELMDIIAENVLSEDRRGPARDFHILFVPRRSLLCEQRLKDLGVLGSFIHREEYSLDLIPFDGDLLSMESEGAFKECYLDSDQTSLYHAAKGLMTLQALYGTIPQIFGKGECARQVANMMTRMKREFTGSQNPIFPVFDSLLLLDRSVDLLTPLATQLTYEGLIDEIYGIHNSYVKLPPEKFVPKKQGDGAKDLPTEAKKLQLNSAEELYAEIRDKNFNAVGSVLSKKAKVISAAFEVSAARAPGQLDYAHGQAGAPRAQTGLRVCPFSRQDATGPALGGPGCLERHNARTVGEIKQFVSQLPHMQAARGSLANHTSIAELIRDVTASEDFFDKLTVEQEFMTGVDTEKASGYIEDCIAQKHPLVKVLRLVCLQSVCNGGLKQKVLDHYRREILQTYGYEHILTLHNLEKAGLLRAQAGGRNSFPTIRKTLRLWMDDVNEQNPTDISYVHSGYAPLSVRLAQLLARPGWRSIEEVLRMLPGPHFEERQPLPPGLQKKRQPGENRVTLIFFLGGVTFAEIAALRFLSQLEDGGTEYVIATTKLMNGTSWIESLMEKPF</sequence>
<evidence type="ECO:0000256" key="9">
    <source>
        <dbReference type="ARBA" id="ARBA00022490"/>
    </source>
</evidence>
<comment type="similarity">
    <text evidence="7">Belongs to the STXBP/unc-18/SEC1 family.</text>
</comment>
<evidence type="ECO:0000256" key="11">
    <source>
        <dbReference type="ARBA" id="ARBA00022737"/>
    </source>
</evidence>
<dbReference type="EMBL" id="JAGFMF010011719">
    <property type="protein sequence ID" value="KAG8514988.1"/>
    <property type="molecule type" value="Genomic_DNA"/>
</dbReference>
<keyword evidence="17" id="KW-0458">Lysosome</keyword>
<dbReference type="Proteomes" id="UP000700334">
    <property type="component" value="Unassembled WGS sequence"/>
</dbReference>
<dbReference type="GO" id="GO:0031122">
    <property type="term" value="P:cytoplasmic microtubule organization"/>
    <property type="evidence" value="ECO:0007669"/>
    <property type="project" value="TreeGrafter"/>
</dbReference>
<dbReference type="GO" id="GO:0005634">
    <property type="term" value="C:nucleus"/>
    <property type="evidence" value="ECO:0007669"/>
    <property type="project" value="TreeGrafter"/>
</dbReference>
<evidence type="ECO:0000313" key="24">
    <source>
        <dbReference type="EMBL" id="KAG8514988.1"/>
    </source>
</evidence>
<evidence type="ECO:0000256" key="21">
    <source>
        <dbReference type="SAM" id="Coils"/>
    </source>
</evidence>
<feature type="coiled-coil region" evidence="21">
    <location>
        <begin position="1691"/>
        <end position="1739"/>
    </location>
</feature>
<dbReference type="PROSITE" id="PS50245">
    <property type="entry name" value="CAP_GLY_2"/>
    <property type="match status" value="2"/>
</dbReference>
<evidence type="ECO:0000256" key="20">
    <source>
        <dbReference type="ARBA" id="ARBA00054535"/>
    </source>
</evidence>
<dbReference type="GO" id="GO:0016192">
    <property type="term" value="P:vesicle-mediated transport"/>
    <property type="evidence" value="ECO:0007669"/>
    <property type="project" value="InterPro"/>
</dbReference>
<evidence type="ECO:0000256" key="1">
    <source>
        <dbReference type="ARBA" id="ARBA00004132"/>
    </source>
</evidence>
<keyword evidence="18" id="KW-0968">Cytoplasmic vesicle</keyword>
<evidence type="ECO:0000256" key="6">
    <source>
        <dbReference type="ARBA" id="ARBA00004630"/>
    </source>
</evidence>
<feature type="region of interest" description="Disordered" evidence="22">
    <location>
        <begin position="125"/>
        <end position="171"/>
    </location>
</feature>
<dbReference type="PROSITE" id="PS00845">
    <property type="entry name" value="CAP_GLY_1"/>
    <property type="match status" value="2"/>
</dbReference>
<feature type="coiled-coil region" evidence="21">
    <location>
        <begin position="1268"/>
        <end position="1532"/>
    </location>
</feature>
<gene>
    <name evidence="24" type="ORF">J0S82_003884</name>
</gene>
<dbReference type="FunFam" id="3.40.50.1910:FF:000005">
    <property type="entry name" value="vacuolar protein sorting-associated protein 33A isoform X1"/>
    <property type="match status" value="1"/>
</dbReference>
<feature type="compositionally biased region" description="Low complexity" evidence="22">
    <location>
        <begin position="26"/>
        <end position="41"/>
    </location>
</feature>
<keyword evidence="9" id="KW-0963">Cytoplasm</keyword>
<evidence type="ECO:0000256" key="17">
    <source>
        <dbReference type="ARBA" id="ARBA00023228"/>
    </source>
</evidence>
<dbReference type="FunFam" id="3.40.50.1910:FF:000008">
    <property type="entry name" value="vacuolar protein sorting-associated protein 33A isoform X2"/>
    <property type="match status" value="1"/>
</dbReference>
<evidence type="ECO:0000256" key="14">
    <source>
        <dbReference type="ARBA" id="ARBA00023054"/>
    </source>
</evidence>
<dbReference type="OrthoDB" id="5412539at2759"/>
<dbReference type="Gene3D" id="1.25.40.850">
    <property type="match status" value="1"/>
</dbReference>
<feature type="domain" description="CAP-Gly" evidence="23">
    <location>
        <begin position="77"/>
        <end position="119"/>
    </location>
</feature>
<evidence type="ECO:0000256" key="3">
    <source>
        <dbReference type="ARBA" id="ARBA00004412"/>
    </source>
</evidence>